<dbReference type="AlphaFoldDB" id="A0R6X7"/>
<feature type="compositionally biased region" description="Polar residues" evidence="1">
    <location>
        <begin position="16"/>
        <end position="26"/>
    </location>
</feature>
<proteinExistence type="predicted"/>
<feature type="region of interest" description="Disordered" evidence="1">
    <location>
        <begin position="1"/>
        <end position="34"/>
    </location>
</feature>
<dbReference type="KEGG" id="msm:MSMEG_6706"/>
<evidence type="ECO:0000313" key="3">
    <source>
        <dbReference type="Proteomes" id="UP000000757"/>
    </source>
</evidence>
<accession>A0R6X7</accession>
<organism evidence="2 3">
    <name type="scientific">Mycolicibacterium smegmatis (strain ATCC 700084 / mc(2)155)</name>
    <name type="common">Mycobacterium smegmatis</name>
    <dbReference type="NCBI Taxonomy" id="246196"/>
    <lineage>
        <taxon>Bacteria</taxon>
        <taxon>Bacillati</taxon>
        <taxon>Actinomycetota</taxon>
        <taxon>Actinomycetes</taxon>
        <taxon>Mycobacteriales</taxon>
        <taxon>Mycobacteriaceae</taxon>
        <taxon>Mycolicibacterium</taxon>
    </lineage>
</organism>
<dbReference type="KEGG" id="msb:LJ00_33140"/>
<name>A0R6X7_MYCS2</name>
<dbReference type="Proteomes" id="UP000000757">
    <property type="component" value="Chromosome"/>
</dbReference>
<protein>
    <submittedName>
        <fullName evidence="2">Uncharacterized protein</fullName>
    </submittedName>
</protein>
<evidence type="ECO:0000256" key="1">
    <source>
        <dbReference type="SAM" id="MobiDB-lite"/>
    </source>
</evidence>
<reference evidence="2 3" key="1">
    <citation type="submission" date="2006-10" db="EMBL/GenBank/DDBJ databases">
        <authorList>
            <person name="Fleischmann R.D."/>
            <person name="Dodson R.J."/>
            <person name="Haft D.H."/>
            <person name="Merkel J.S."/>
            <person name="Nelson W.C."/>
            <person name="Fraser C.M."/>
        </authorList>
    </citation>
    <scope>NUCLEOTIDE SEQUENCE [LARGE SCALE GENOMIC DNA]</scope>
    <source>
        <strain evidence="3">ATCC 700084 / mc(2)155</strain>
    </source>
</reference>
<gene>
    <name evidence="2" type="ordered locus">MSMEG_6706</name>
</gene>
<dbReference type="PaxDb" id="246196-MSMEI_6525"/>
<evidence type="ECO:0000313" key="2">
    <source>
        <dbReference type="EMBL" id="ABK72972.1"/>
    </source>
</evidence>
<sequence length="34" mass="3609">MQHVLPFRSGRRYGGSTATKNDSVPLSGSDRCAG</sequence>
<keyword evidence="3" id="KW-1185">Reference proteome</keyword>
<dbReference type="EMBL" id="CP000480">
    <property type="protein sequence ID" value="ABK72972.1"/>
    <property type="molecule type" value="Genomic_DNA"/>
</dbReference>